<gene>
    <name evidence="2" type="ORF">EB796_025078</name>
</gene>
<organism evidence="2 3">
    <name type="scientific">Bugula neritina</name>
    <name type="common">Brown bryozoan</name>
    <name type="synonym">Sertularia neritina</name>
    <dbReference type="NCBI Taxonomy" id="10212"/>
    <lineage>
        <taxon>Eukaryota</taxon>
        <taxon>Metazoa</taxon>
        <taxon>Spiralia</taxon>
        <taxon>Lophotrochozoa</taxon>
        <taxon>Bryozoa</taxon>
        <taxon>Gymnolaemata</taxon>
        <taxon>Cheilostomatida</taxon>
        <taxon>Flustrina</taxon>
        <taxon>Buguloidea</taxon>
        <taxon>Bugulidae</taxon>
        <taxon>Bugula</taxon>
    </lineage>
</organism>
<accession>A0A7J7ITR7</accession>
<dbReference type="EMBL" id="VXIV02003501">
    <property type="protein sequence ID" value="KAF6016618.1"/>
    <property type="molecule type" value="Genomic_DNA"/>
</dbReference>
<reference evidence="2" key="1">
    <citation type="submission" date="2020-06" db="EMBL/GenBank/DDBJ databases">
        <title>Draft genome of Bugula neritina, a colonial animal packing powerful symbionts and potential medicines.</title>
        <authorList>
            <person name="Rayko M."/>
        </authorList>
    </citation>
    <scope>NUCLEOTIDE SEQUENCE [LARGE SCALE GENOMIC DNA]</scope>
    <source>
        <strain evidence="2">Kwan_BN1</strain>
    </source>
</reference>
<dbReference type="InterPro" id="IPR003609">
    <property type="entry name" value="Pan_app"/>
</dbReference>
<protein>
    <recommendedName>
        <fullName evidence="1">Apple domain-containing protein</fullName>
    </recommendedName>
</protein>
<evidence type="ECO:0000313" key="3">
    <source>
        <dbReference type="Proteomes" id="UP000593567"/>
    </source>
</evidence>
<comment type="caution">
    <text evidence="2">The sequence shown here is derived from an EMBL/GenBank/DDBJ whole genome shotgun (WGS) entry which is preliminary data.</text>
</comment>
<dbReference type="AlphaFoldDB" id="A0A7J7ITR7"/>
<keyword evidence="3" id="KW-1185">Reference proteome</keyword>
<feature type="domain" description="Apple" evidence="1">
    <location>
        <begin position="1"/>
        <end position="60"/>
    </location>
</feature>
<evidence type="ECO:0000259" key="1">
    <source>
        <dbReference type="PROSITE" id="PS50948"/>
    </source>
</evidence>
<dbReference type="PROSITE" id="PS50948">
    <property type="entry name" value="PAN"/>
    <property type="match status" value="1"/>
</dbReference>
<evidence type="ECO:0000313" key="2">
    <source>
        <dbReference type="EMBL" id="KAF6016618.1"/>
    </source>
</evidence>
<dbReference type="Proteomes" id="UP000593567">
    <property type="component" value="Unassembled WGS sequence"/>
</dbReference>
<name>A0A7J7ITR7_BUGNE</name>
<proteinExistence type="predicted"/>
<sequence length="108" mass="12026">MHATCETANECTLSCQRYKYYCEAVIYDSEDKICELHASALLNYTSATSPNNLTYYESLCALHSPIAKSFLSLGFNSLQCIKFKTLINFDQPNAKLPGVILTLKMAGL</sequence>